<evidence type="ECO:0000256" key="2">
    <source>
        <dbReference type="ARBA" id="ARBA00023235"/>
    </source>
</evidence>
<dbReference type="Gene3D" id="3.30.70.580">
    <property type="entry name" value="Pseudouridine synthase I, catalytic domain, N-terminal subdomain"/>
    <property type="match status" value="1"/>
</dbReference>
<comment type="similarity">
    <text evidence="1">Belongs to the pseudouridine synthase RsuA family.</text>
</comment>
<organism evidence="6 7">
    <name type="scientific">Cyclostephanos tholiformis</name>
    <dbReference type="NCBI Taxonomy" id="382380"/>
    <lineage>
        <taxon>Eukaryota</taxon>
        <taxon>Sar</taxon>
        <taxon>Stramenopiles</taxon>
        <taxon>Ochrophyta</taxon>
        <taxon>Bacillariophyta</taxon>
        <taxon>Coscinodiscophyceae</taxon>
        <taxon>Thalassiosirophycidae</taxon>
        <taxon>Stephanodiscales</taxon>
        <taxon>Stephanodiscaceae</taxon>
        <taxon>Cyclostephanos</taxon>
    </lineage>
</organism>
<reference evidence="6 7" key="1">
    <citation type="submission" date="2024-10" db="EMBL/GenBank/DDBJ databases">
        <title>Updated reference genomes for cyclostephanoid diatoms.</title>
        <authorList>
            <person name="Roberts W.R."/>
            <person name="Alverson A.J."/>
        </authorList>
    </citation>
    <scope>NUCLEOTIDE SEQUENCE [LARGE SCALE GENOMIC DNA]</scope>
    <source>
        <strain evidence="6 7">AJA228-03</strain>
    </source>
</reference>
<evidence type="ECO:0000313" key="7">
    <source>
        <dbReference type="Proteomes" id="UP001530377"/>
    </source>
</evidence>
<dbReference type="Gene3D" id="3.30.70.1560">
    <property type="entry name" value="Alpha-L RNA-binding motif"/>
    <property type="match status" value="2"/>
</dbReference>
<evidence type="ECO:0000256" key="3">
    <source>
        <dbReference type="PROSITE-ProRule" id="PRU00047"/>
    </source>
</evidence>
<keyword evidence="7" id="KW-1185">Reference proteome</keyword>
<evidence type="ECO:0000313" key="6">
    <source>
        <dbReference type="EMBL" id="KAL3809668.1"/>
    </source>
</evidence>
<dbReference type="PROSITE" id="PS50158">
    <property type="entry name" value="ZF_CCHC"/>
    <property type="match status" value="1"/>
</dbReference>
<dbReference type="AlphaFoldDB" id="A0ABD3RA18"/>
<gene>
    <name evidence="6" type="ORF">ACHAXA_004219</name>
</gene>
<dbReference type="InterPro" id="IPR050343">
    <property type="entry name" value="RsuA_PseudoU_synthase"/>
</dbReference>
<comment type="caution">
    <text evidence="6">The sequence shown here is derived from an EMBL/GenBank/DDBJ whole genome shotgun (WGS) entry which is preliminary data.</text>
</comment>
<dbReference type="InterPro" id="IPR020094">
    <property type="entry name" value="TruA/RsuA/RluB/E/F_N"/>
</dbReference>
<keyword evidence="2" id="KW-0413">Isomerase</keyword>
<dbReference type="GO" id="GO:0006364">
    <property type="term" value="P:rRNA processing"/>
    <property type="evidence" value="ECO:0007669"/>
    <property type="project" value="UniProtKB-ARBA"/>
</dbReference>
<feature type="domain" description="CCHC-type" evidence="5">
    <location>
        <begin position="227"/>
        <end position="242"/>
    </location>
</feature>
<proteinExistence type="inferred from homology"/>
<dbReference type="InterPro" id="IPR042092">
    <property type="entry name" value="PsdUridine_s_RsuA/RluB/E/F_cat"/>
</dbReference>
<dbReference type="PANTHER" id="PTHR47683">
    <property type="entry name" value="PSEUDOURIDINE SYNTHASE FAMILY PROTEIN-RELATED"/>
    <property type="match status" value="1"/>
</dbReference>
<dbReference type="InterPro" id="IPR006145">
    <property type="entry name" value="PsdUridine_synth_RsuA/RluA"/>
</dbReference>
<evidence type="ECO:0000256" key="1">
    <source>
        <dbReference type="ARBA" id="ARBA00008348"/>
    </source>
</evidence>
<sequence length="346" mass="38746">MQSAKRRSMAFNGMIQESAASSRKDESGDDGDRAEADDPFDNNITQRRQWQQQQQQQRQHLHLKMYKPAKVLTQFVFNHRKRRNRILLGGYVKGVAGVLYHDGSQSNNVSGMMAIGRLDEDSEGLLLLTTDGKFSERVRRRSIEKEYWVQVNGRITDDAIERLRRGVEIHLSSSSSCECERRTVKYVTQPCSVRKLETVPVNANINETKEGDITTSTGRTRKFKGMCNVCGKDGHKARECDQNSAVDSLQHEKGSREITSSFVALPPGISPSSRVATRDDARHGPTSWISIAIAEGKNRQIRKMTAAVGHATLRLVRVRIGPIVLDGMEEGEVRALAPSDIDAIRD</sequence>
<keyword evidence="3" id="KW-0863">Zinc-finger</keyword>
<dbReference type="GO" id="GO:0008270">
    <property type="term" value="F:zinc ion binding"/>
    <property type="evidence" value="ECO:0007669"/>
    <property type="project" value="UniProtKB-KW"/>
</dbReference>
<dbReference type="SUPFAM" id="SSF57756">
    <property type="entry name" value="Retrovirus zinc finger-like domains"/>
    <property type="match status" value="1"/>
</dbReference>
<evidence type="ECO:0000256" key="4">
    <source>
        <dbReference type="SAM" id="MobiDB-lite"/>
    </source>
</evidence>
<dbReference type="InterPro" id="IPR001878">
    <property type="entry name" value="Znf_CCHC"/>
</dbReference>
<dbReference type="Proteomes" id="UP001530377">
    <property type="component" value="Unassembled WGS sequence"/>
</dbReference>
<dbReference type="PANTHER" id="PTHR47683:SF2">
    <property type="entry name" value="RNA-BINDING S4 DOMAIN-CONTAINING PROTEIN"/>
    <property type="match status" value="1"/>
</dbReference>
<dbReference type="Pfam" id="PF00849">
    <property type="entry name" value="PseudoU_synth_2"/>
    <property type="match status" value="1"/>
</dbReference>
<dbReference type="SUPFAM" id="SSF55120">
    <property type="entry name" value="Pseudouridine synthase"/>
    <property type="match status" value="1"/>
</dbReference>
<dbReference type="InterPro" id="IPR018496">
    <property type="entry name" value="PsdUridine_synth_RsuA/RluB_CS"/>
</dbReference>
<feature type="compositionally biased region" description="Basic and acidic residues" evidence="4">
    <location>
        <begin position="22"/>
        <end position="36"/>
    </location>
</feature>
<accession>A0ABD3RA18</accession>
<evidence type="ECO:0000259" key="5">
    <source>
        <dbReference type="PROSITE" id="PS50158"/>
    </source>
</evidence>
<dbReference type="PROSITE" id="PS01149">
    <property type="entry name" value="PSI_RSU"/>
    <property type="match status" value="1"/>
</dbReference>
<keyword evidence="3" id="KW-0479">Metal-binding</keyword>
<dbReference type="GO" id="GO:0009982">
    <property type="term" value="F:pseudouridine synthase activity"/>
    <property type="evidence" value="ECO:0007669"/>
    <property type="project" value="UniProtKB-ARBA"/>
</dbReference>
<dbReference type="EMBL" id="JALLPB020000386">
    <property type="protein sequence ID" value="KAL3809668.1"/>
    <property type="molecule type" value="Genomic_DNA"/>
</dbReference>
<dbReference type="InterPro" id="IPR020103">
    <property type="entry name" value="PsdUridine_synth_cat_dom_sf"/>
</dbReference>
<protein>
    <recommendedName>
        <fullName evidence="5">CCHC-type domain-containing protein</fullName>
    </recommendedName>
</protein>
<name>A0ABD3RA18_9STRA</name>
<feature type="region of interest" description="Disordered" evidence="4">
    <location>
        <begin position="1"/>
        <end position="40"/>
    </location>
</feature>
<dbReference type="InterPro" id="IPR036875">
    <property type="entry name" value="Znf_CCHC_sf"/>
</dbReference>
<keyword evidence="3" id="KW-0862">Zinc</keyword>